<reference evidence="3" key="1">
    <citation type="journal article" date="2018" name="Genome Biol.">
        <title>SKESA: strategic k-mer extension for scrupulous assemblies.</title>
        <authorList>
            <person name="Souvorov A."/>
            <person name="Agarwala R."/>
            <person name="Lipman D.J."/>
        </authorList>
    </citation>
    <scope>NUCLEOTIDE SEQUENCE</scope>
    <source>
        <strain evidence="3">BCW_3452</strain>
    </source>
</reference>
<dbReference type="Pfam" id="PF13144">
    <property type="entry name" value="ChapFlgA"/>
    <property type="match status" value="1"/>
</dbReference>
<keyword evidence="1" id="KW-0732">Signal</keyword>
<keyword evidence="1" id="KW-1005">Bacterial flagellum biogenesis</keyword>
<keyword evidence="1" id="KW-0574">Periplasm</keyword>
<evidence type="ECO:0000259" key="2">
    <source>
        <dbReference type="Pfam" id="PF13144"/>
    </source>
</evidence>
<dbReference type="PANTHER" id="PTHR36307:SF1">
    <property type="entry name" value="FLAGELLA BASAL BODY P-RING FORMATION PROTEIN FLGA"/>
    <property type="match status" value="1"/>
</dbReference>
<keyword evidence="3" id="KW-0282">Flagellum</keyword>
<reference evidence="3" key="2">
    <citation type="submission" date="2019-01" db="EMBL/GenBank/DDBJ databases">
        <authorList>
            <consortium name="NCBI Pathogen Detection Project"/>
        </authorList>
    </citation>
    <scope>NUCLEOTIDE SEQUENCE</scope>
    <source>
        <strain evidence="3">BCW_3452</strain>
    </source>
</reference>
<dbReference type="GO" id="GO:0044780">
    <property type="term" value="P:bacterial-type flagellum assembly"/>
    <property type="evidence" value="ECO:0007669"/>
    <property type="project" value="InterPro"/>
</dbReference>
<evidence type="ECO:0000256" key="1">
    <source>
        <dbReference type="RuleBase" id="RU362063"/>
    </source>
</evidence>
<dbReference type="NCBIfam" id="TIGR03170">
    <property type="entry name" value="flgA_cterm"/>
    <property type="match status" value="1"/>
</dbReference>
<organism evidence="3">
    <name type="scientific">Vibrio vulnificus</name>
    <dbReference type="NCBI Taxonomy" id="672"/>
    <lineage>
        <taxon>Bacteria</taxon>
        <taxon>Pseudomonadati</taxon>
        <taxon>Pseudomonadota</taxon>
        <taxon>Gammaproteobacteria</taxon>
        <taxon>Vibrionales</taxon>
        <taxon>Vibrionaceae</taxon>
        <taxon>Vibrio</taxon>
    </lineage>
</organism>
<dbReference type="PANTHER" id="PTHR36307">
    <property type="entry name" value="FLAGELLA BASAL BODY P-RING FORMATION PROTEIN FLGA"/>
    <property type="match status" value="1"/>
</dbReference>
<accession>A0A8H9TFL5</accession>
<comment type="similarity">
    <text evidence="1">Belongs to the FlgA family.</text>
</comment>
<comment type="subcellular location">
    <subcellularLocation>
        <location evidence="1">Periplasm</location>
    </subcellularLocation>
</comment>
<feature type="chain" id="PRO_5034923657" description="Flagella basal body P-ring formation protein FlgA" evidence="1">
    <location>
        <begin position="21"/>
        <end position="229"/>
    </location>
</feature>
<dbReference type="GO" id="GO:0042597">
    <property type="term" value="C:periplasmic space"/>
    <property type="evidence" value="ECO:0007669"/>
    <property type="project" value="UniProtKB-SubCell"/>
</dbReference>
<dbReference type="Gene3D" id="2.30.30.760">
    <property type="match status" value="1"/>
</dbReference>
<dbReference type="Proteomes" id="UP000863257">
    <property type="component" value="Unassembled WGS sequence"/>
</dbReference>
<keyword evidence="3" id="KW-0966">Cell projection</keyword>
<keyword evidence="3" id="KW-0969">Cilium</keyword>
<feature type="domain" description="Flagella basal body P-ring formation protein FlgA SAF" evidence="2">
    <location>
        <begin position="122"/>
        <end position="228"/>
    </location>
</feature>
<comment type="function">
    <text evidence="1">Involved in the assembly process of the P-ring formation. It may associate with FlgF on the rod constituting a structure essential for the P-ring assembly or may act as a modulator protein for the P-ring assembly.</text>
</comment>
<dbReference type="AlphaFoldDB" id="A0A8H9TFL5"/>
<dbReference type="InterPro" id="IPR017585">
    <property type="entry name" value="SAF_FlgA"/>
</dbReference>
<dbReference type="EMBL" id="DACRBY010000017">
    <property type="protein sequence ID" value="HAS8540954.1"/>
    <property type="molecule type" value="Genomic_DNA"/>
</dbReference>
<proteinExistence type="inferred from homology"/>
<comment type="caution">
    <text evidence="3">The sequence shown here is derived from an EMBL/GenBank/DDBJ whole genome shotgun (WGS) entry which is preliminary data.</text>
</comment>
<name>A0A8H9TFL5_VIBVL</name>
<dbReference type="InterPro" id="IPR039246">
    <property type="entry name" value="Flagellar_FlgA"/>
</dbReference>
<sequence>MKFKNLLPVTFLLTPFISSATTMTQSELALLSAIVEQSSGGIFEVSPLYQSVSISVEESHELVRCAGTNLKVDINKYDISRFTYSMDCARGYKVRGQGVAKGQVNAYVATERVEIDSNWIESSSFEKNTLSVMGIRSSFIGDLPSPTYHTLSRPIDEGTVLLKNHFKPKRLVVRGESVRVVFESGSLTLTSEAVSMAFGYMGDRIKVKNPESGKVFFATVTDLNTVKIE</sequence>
<feature type="signal peptide" evidence="1">
    <location>
        <begin position="1"/>
        <end position="20"/>
    </location>
</feature>
<evidence type="ECO:0000313" key="3">
    <source>
        <dbReference type="EMBL" id="HAS8540954.1"/>
    </source>
</evidence>
<protein>
    <recommendedName>
        <fullName evidence="1">Flagella basal body P-ring formation protein FlgA</fullName>
    </recommendedName>
</protein>
<gene>
    <name evidence="3" type="primary">flgA</name>
    <name evidence="3" type="ORF">I7730_14280</name>
</gene>